<dbReference type="EC" id="1.8.5.-" evidence="2"/>
<keyword evidence="2" id="KW-0560">Oxidoreductase</keyword>
<dbReference type="RefSeq" id="WP_183400999.1">
    <property type="nucleotide sequence ID" value="NZ_JACIDS010000006.1"/>
</dbReference>
<protein>
    <submittedName>
        <fullName evidence="2">Sulfide:quinone oxidoreductase</fullName>
        <ecNumber evidence="2">1.8.5.-</ecNumber>
    </submittedName>
</protein>
<dbReference type="Pfam" id="PF07992">
    <property type="entry name" value="Pyr_redox_2"/>
    <property type="match status" value="1"/>
</dbReference>
<evidence type="ECO:0000259" key="1">
    <source>
        <dbReference type="Pfam" id="PF07992"/>
    </source>
</evidence>
<organism evidence="2 3">
    <name type="scientific">Kaistia hirudinis</name>
    <dbReference type="NCBI Taxonomy" id="1293440"/>
    <lineage>
        <taxon>Bacteria</taxon>
        <taxon>Pseudomonadati</taxon>
        <taxon>Pseudomonadota</taxon>
        <taxon>Alphaproteobacteria</taxon>
        <taxon>Hyphomicrobiales</taxon>
        <taxon>Kaistiaceae</taxon>
        <taxon>Kaistia</taxon>
    </lineage>
</organism>
<dbReference type="PANTHER" id="PTHR43755:SF1">
    <property type="entry name" value="FAD-DEPENDENT PYRIDINE NUCLEOTIDE-DISULPHIDE OXIDOREDUCTASE"/>
    <property type="match status" value="1"/>
</dbReference>
<reference evidence="2 3" key="1">
    <citation type="submission" date="2020-08" db="EMBL/GenBank/DDBJ databases">
        <title>Genomic Encyclopedia of Type Strains, Phase IV (KMG-IV): sequencing the most valuable type-strain genomes for metagenomic binning, comparative biology and taxonomic classification.</title>
        <authorList>
            <person name="Goeker M."/>
        </authorList>
    </citation>
    <scope>NUCLEOTIDE SEQUENCE [LARGE SCALE GENOMIC DNA]</scope>
    <source>
        <strain evidence="2 3">DSM 25966</strain>
    </source>
</reference>
<dbReference type="InterPro" id="IPR036188">
    <property type="entry name" value="FAD/NAD-bd_sf"/>
</dbReference>
<dbReference type="EMBL" id="JACIDS010000006">
    <property type="protein sequence ID" value="MBB3933335.1"/>
    <property type="molecule type" value="Genomic_DNA"/>
</dbReference>
<dbReference type="PANTHER" id="PTHR43755">
    <property type="match status" value="1"/>
</dbReference>
<dbReference type="GO" id="GO:0016491">
    <property type="term" value="F:oxidoreductase activity"/>
    <property type="evidence" value="ECO:0007669"/>
    <property type="project" value="UniProtKB-KW"/>
</dbReference>
<dbReference type="AlphaFoldDB" id="A0A840AXX7"/>
<keyword evidence="3" id="KW-1185">Reference proteome</keyword>
<dbReference type="InterPro" id="IPR052541">
    <property type="entry name" value="SQRD"/>
</dbReference>
<feature type="domain" description="FAD/NAD(P)-binding" evidence="1">
    <location>
        <begin position="8"/>
        <end position="292"/>
    </location>
</feature>
<dbReference type="Gene3D" id="3.50.50.60">
    <property type="entry name" value="FAD/NAD(P)-binding domain"/>
    <property type="match status" value="2"/>
</dbReference>
<name>A0A840AXX7_9HYPH</name>
<dbReference type="InterPro" id="IPR023753">
    <property type="entry name" value="FAD/NAD-binding_dom"/>
</dbReference>
<evidence type="ECO:0000313" key="2">
    <source>
        <dbReference type="EMBL" id="MBB3933335.1"/>
    </source>
</evidence>
<dbReference type="SUPFAM" id="SSF51905">
    <property type="entry name" value="FAD/NAD(P)-binding domain"/>
    <property type="match status" value="2"/>
</dbReference>
<proteinExistence type="predicted"/>
<comment type="caution">
    <text evidence="2">The sequence shown here is derived from an EMBL/GenBank/DDBJ whole genome shotgun (WGS) entry which is preliminary data.</text>
</comment>
<accession>A0A840AXX7</accession>
<gene>
    <name evidence="2" type="ORF">GGR25_004408</name>
</gene>
<dbReference type="Proteomes" id="UP000553963">
    <property type="component" value="Unassembled WGS sequence"/>
</dbReference>
<sequence>MTTASKPRIVVLGAGFGGLELTTLLSEALGDSIDVTLIDKGDAFVFGFSKLDVMFGHREPESVRLPYSHYAKPGVRLLKRTITGIDPERRRVTTDDGVFDADYLVVALGAEYDFNATPGLSGTTEFYSVPGAERLRGVLPTFTGGKALIGVCGAPYKCPPAPSECALMLHDYLVKRGVREACEITLVLPLGTPVPPSPETSRALMAAFAERNIDFVGGRRVASIDNDRNVATLDDGREMPFDLFLGVPKHRVPPVVLESGMSENGWIPVNPRTLETKYENVYAVGDGANTGTPKAGVFAEGAARAVASALIARLRESGDVVPYNGFGTCYIEFGAGRIGKVEVDFFSGPTPTGNYYEPSVDLRKDKEFFGSSRRARWFGLG</sequence>
<evidence type="ECO:0000313" key="3">
    <source>
        <dbReference type="Proteomes" id="UP000553963"/>
    </source>
</evidence>